<dbReference type="Pfam" id="PF12071">
    <property type="entry name" value="DUF3551"/>
    <property type="match status" value="1"/>
</dbReference>
<dbReference type="RefSeq" id="WP_068729914.1">
    <property type="nucleotide sequence ID" value="NZ_LVYV01000001.1"/>
</dbReference>
<evidence type="ECO:0000313" key="3">
    <source>
        <dbReference type="EMBL" id="KZD25552.1"/>
    </source>
</evidence>
<name>A0A109ZYH8_9BRAD</name>
<dbReference type="AlphaFoldDB" id="A0A109ZYH8"/>
<dbReference type="Proteomes" id="UP000076574">
    <property type="component" value="Unassembled WGS sequence"/>
</dbReference>
<accession>A0A109ZYH8</accession>
<organism evidence="2">
    <name type="scientific">Tardiphaga robiniae</name>
    <dbReference type="NCBI Taxonomy" id="943830"/>
    <lineage>
        <taxon>Bacteria</taxon>
        <taxon>Pseudomonadati</taxon>
        <taxon>Pseudomonadota</taxon>
        <taxon>Alphaproteobacteria</taxon>
        <taxon>Hyphomicrobiales</taxon>
        <taxon>Nitrobacteraceae</taxon>
        <taxon>Tardiphaga</taxon>
    </lineage>
</organism>
<dbReference type="InterPro" id="IPR021937">
    <property type="entry name" value="DUF3551"/>
</dbReference>
<keyword evidence="1" id="KW-0732">Signal</keyword>
<evidence type="ECO:0000313" key="2">
    <source>
        <dbReference type="EMBL" id="AMH39594.1"/>
    </source>
</evidence>
<dbReference type="OrthoDB" id="8229016at2"/>
<feature type="chain" id="PRO_5010058055" description="DUF3551 domain-containing protein" evidence="1">
    <location>
        <begin position="25"/>
        <end position="85"/>
    </location>
</feature>
<evidence type="ECO:0000256" key="1">
    <source>
        <dbReference type="SAM" id="SignalP"/>
    </source>
</evidence>
<sequence>MRNLMLAVLAVGGVSAMASSPAAAAPTYPYCIQSQAFGTDCSYPSYEACQATASGRGVDCIVNPRLAFSPQPYGEPRRSRRSVAY</sequence>
<feature type="signal peptide" evidence="1">
    <location>
        <begin position="1"/>
        <end position="24"/>
    </location>
</feature>
<keyword evidence="4" id="KW-1185">Reference proteome</keyword>
<reference evidence="3 4" key="2">
    <citation type="submission" date="2016-03" db="EMBL/GenBank/DDBJ databases">
        <title>Microsymbionts genomes from the relict species Vavilovia formosa (Stev.) Fed.</title>
        <authorList>
            <person name="Kopat V."/>
            <person name="Chirak E."/>
            <person name="Kimeklis A."/>
            <person name="Andronov E."/>
        </authorList>
    </citation>
    <scope>NUCLEOTIDE SEQUENCE [LARGE SCALE GENOMIC DNA]</scope>
    <source>
        <strain evidence="3 4">Vaf07</strain>
    </source>
</reference>
<evidence type="ECO:0000313" key="4">
    <source>
        <dbReference type="Proteomes" id="UP000076574"/>
    </source>
</evidence>
<reference evidence="2" key="1">
    <citation type="submission" date="2015-10" db="EMBL/GenBank/DDBJ databases">
        <title>Evolution marks in rhizobial microsymbionts genomes from the relict species Vavilovia formosa (Stev.) Fed.</title>
        <authorList>
            <person name="Kopat V."/>
        </authorList>
    </citation>
    <scope>NUCLEOTIDE SEQUENCE</scope>
    <source>
        <strain evidence="2">Vaf-07</strain>
    </source>
</reference>
<dbReference type="EMBL" id="KT955714">
    <property type="protein sequence ID" value="AMH39594.1"/>
    <property type="molecule type" value="Genomic_DNA"/>
</dbReference>
<proteinExistence type="predicted"/>
<dbReference type="EMBL" id="LVYV01000001">
    <property type="protein sequence ID" value="KZD25552.1"/>
    <property type="molecule type" value="Genomic_DNA"/>
</dbReference>
<protein>
    <recommendedName>
        <fullName evidence="5">DUF3551 domain-containing protein</fullName>
    </recommendedName>
</protein>
<gene>
    <name evidence="3" type="ORF">A4A58_03855</name>
    <name evidence="2" type="ORF">PROKKA_00783</name>
</gene>
<evidence type="ECO:0008006" key="5">
    <source>
        <dbReference type="Google" id="ProtNLM"/>
    </source>
</evidence>